<evidence type="ECO:0000256" key="1">
    <source>
        <dbReference type="SAM" id="Phobius"/>
    </source>
</evidence>
<keyword evidence="1" id="KW-0472">Membrane</keyword>
<organism evidence="2 3">
    <name type="scientific">Niallia nealsonii</name>
    <dbReference type="NCBI Taxonomy" id="115979"/>
    <lineage>
        <taxon>Bacteria</taxon>
        <taxon>Bacillati</taxon>
        <taxon>Bacillota</taxon>
        <taxon>Bacilli</taxon>
        <taxon>Bacillales</taxon>
        <taxon>Bacillaceae</taxon>
        <taxon>Niallia</taxon>
    </lineage>
</organism>
<dbReference type="RefSeq" id="WP_101177125.1">
    <property type="nucleotide sequence ID" value="NZ_PISE01000020.1"/>
</dbReference>
<accession>A0A2N0Z2K8</accession>
<keyword evidence="1" id="KW-1133">Transmembrane helix</keyword>
<gene>
    <name evidence="2" type="ORF">CWS01_10360</name>
</gene>
<reference evidence="2 3" key="1">
    <citation type="journal article" date="2003" name="Int. J. Syst. Evol. Microbiol.">
        <title>Bacillus nealsonii sp. nov., isolated from a spacecraft-assembly facility, whose spores are gamma-radiation resistant.</title>
        <authorList>
            <person name="Venkateswaran K."/>
            <person name="Kempf M."/>
            <person name="Chen F."/>
            <person name="Satomi M."/>
            <person name="Nicholson W."/>
            <person name="Kern R."/>
        </authorList>
    </citation>
    <scope>NUCLEOTIDE SEQUENCE [LARGE SCALE GENOMIC DNA]</scope>
    <source>
        <strain evidence="2 3">FO-92</strain>
    </source>
</reference>
<dbReference type="EMBL" id="PISE01000020">
    <property type="protein sequence ID" value="PKG23734.1"/>
    <property type="molecule type" value="Genomic_DNA"/>
</dbReference>
<feature type="transmembrane region" description="Helical" evidence="1">
    <location>
        <begin position="155"/>
        <end position="175"/>
    </location>
</feature>
<proteinExistence type="predicted"/>
<protein>
    <submittedName>
        <fullName evidence="2">Uncharacterized protein</fullName>
    </submittedName>
</protein>
<feature type="transmembrane region" description="Helical" evidence="1">
    <location>
        <begin position="34"/>
        <end position="54"/>
    </location>
</feature>
<feature type="transmembrane region" description="Helical" evidence="1">
    <location>
        <begin position="59"/>
        <end position="75"/>
    </location>
</feature>
<evidence type="ECO:0000313" key="2">
    <source>
        <dbReference type="EMBL" id="PKG23734.1"/>
    </source>
</evidence>
<keyword evidence="1" id="KW-0812">Transmembrane</keyword>
<feature type="transmembrane region" description="Helical" evidence="1">
    <location>
        <begin position="125"/>
        <end position="143"/>
    </location>
</feature>
<dbReference type="AlphaFoldDB" id="A0A2N0Z2K8"/>
<evidence type="ECO:0000313" key="3">
    <source>
        <dbReference type="Proteomes" id="UP000233375"/>
    </source>
</evidence>
<sequence length="188" mass="22033">MTRNEFWNEIYKNNDQLNSLYSSYWNQYTGIGAWQFWVVLASLVVPVALLYFLVDRRRIFELFFFGYTVHVLWSYTDIALGRSGYAVHKYFLLPILPNAMNITASVLPVGFLLLYQYCTNRNKNFYLYSVLLSVAFAFVFAQLEEFIGLLTLRKGMTHFYLVLIDIGIAYIAYWFTKLIIRLKAKAAS</sequence>
<dbReference type="OrthoDB" id="2591789at2"/>
<comment type="caution">
    <text evidence="2">The sequence shown here is derived from an EMBL/GenBank/DDBJ whole genome shotgun (WGS) entry which is preliminary data.</text>
</comment>
<dbReference type="Proteomes" id="UP000233375">
    <property type="component" value="Unassembled WGS sequence"/>
</dbReference>
<name>A0A2N0Z2K8_9BACI</name>
<keyword evidence="3" id="KW-1185">Reference proteome</keyword>
<feature type="transmembrane region" description="Helical" evidence="1">
    <location>
        <begin position="95"/>
        <end position="118"/>
    </location>
</feature>